<dbReference type="GO" id="GO:0005524">
    <property type="term" value="F:ATP binding"/>
    <property type="evidence" value="ECO:0007669"/>
    <property type="project" value="UniProtKB-UniRule"/>
</dbReference>
<accession>A0A6C7EB61</accession>
<dbReference type="InterPro" id="IPR004424">
    <property type="entry name" value="IspE"/>
</dbReference>
<name>A0A6C7EB61_ILUCY</name>
<keyword evidence="9" id="KW-1185">Reference proteome</keyword>
<comment type="catalytic activity">
    <reaction evidence="6">
        <text>4-CDP-2-C-methyl-D-erythritol + ATP = 4-CDP-2-C-methyl-D-erythritol 2-phosphate + ADP + H(+)</text>
        <dbReference type="Rhea" id="RHEA:18437"/>
        <dbReference type="ChEBI" id="CHEBI:15378"/>
        <dbReference type="ChEBI" id="CHEBI:30616"/>
        <dbReference type="ChEBI" id="CHEBI:57823"/>
        <dbReference type="ChEBI" id="CHEBI:57919"/>
        <dbReference type="ChEBI" id="CHEBI:456216"/>
        <dbReference type="EC" id="2.7.1.148"/>
    </reaction>
</comment>
<evidence type="ECO:0000256" key="1">
    <source>
        <dbReference type="ARBA" id="ARBA00017473"/>
    </source>
</evidence>
<evidence type="ECO:0000259" key="7">
    <source>
        <dbReference type="Pfam" id="PF00288"/>
    </source>
</evidence>
<dbReference type="GO" id="GO:0019288">
    <property type="term" value="P:isopentenyl diphosphate biosynthetic process, methylerythritol 4-phosphate pathway"/>
    <property type="evidence" value="ECO:0007669"/>
    <property type="project" value="UniProtKB-UniRule"/>
</dbReference>
<keyword evidence="3 6" id="KW-0547">Nucleotide-binding</keyword>
<dbReference type="GO" id="GO:0016114">
    <property type="term" value="P:terpenoid biosynthetic process"/>
    <property type="evidence" value="ECO:0007669"/>
    <property type="project" value="InterPro"/>
</dbReference>
<keyword evidence="5 6" id="KW-0067">ATP-binding</keyword>
<evidence type="ECO:0000256" key="4">
    <source>
        <dbReference type="ARBA" id="ARBA00022777"/>
    </source>
</evidence>
<keyword evidence="6" id="KW-0414">Isoprene biosynthesis</keyword>
<dbReference type="PANTHER" id="PTHR43527:SF2">
    <property type="entry name" value="4-DIPHOSPHOCYTIDYL-2-C-METHYL-D-ERYTHRITOL KINASE, CHLOROPLASTIC"/>
    <property type="match status" value="1"/>
</dbReference>
<dbReference type="InterPro" id="IPR006204">
    <property type="entry name" value="GHMP_kinase_N_dom"/>
</dbReference>
<evidence type="ECO:0000313" key="9">
    <source>
        <dbReference type="Proteomes" id="UP000011863"/>
    </source>
</evidence>
<evidence type="ECO:0000256" key="6">
    <source>
        <dbReference type="HAMAP-Rule" id="MF_00061"/>
    </source>
</evidence>
<protein>
    <recommendedName>
        <fullName evidence="1 6">4-diphosphocytidyl-2-C-methyl-D-erythritol kinase</fullName>
        <shortName evidence="6">CMK</shortName>
        <ecNumber evidence="6">2.7.1.148</ecNumber>
    </recommendedName>
    <alternativeName>
        <fullName evidence="6">4-(cytidine-5'-diphospho)-2-C-methyl-D-erythritol kinase</fullName>
    </alternativeName>
</protein>
<evidence type="ECO:0000313" key="8">
    <source>
        <dbReference type="EMBL" id="BAN03620.1"/>
    </source>
</evidence>
<dbReference type="PANTHER" id="PTHR43527">
    <property type="entry name" value="4-DIPHOSPHOCYTIDYL-2-C-METHYL-D-ERYTHRITOL KINASE, CHLOROPLASTIC"/>
    <property type="match status" value="1"/>
</dbReference>
<dbReference type="KEGG" id="aym:YM304_33060"/>
<organism evidence="8 9">
    <name type="scientific">Ilumatobacter coccineus (strain NBRC 103263 / KCTC 29153 / YM16-304)</name>
    <dbReference type="NCBI Taxonomy" id="1313172"/>
    <lineage>
        <taxon>Bacteria</taxon>
        <taxon>Bacillati</taxon>
        <taxon>Actinomycetota</taxon>
        <taxon>Acidimicrobiia</taxon>
        <taxon>Acidimicrobiales</taxon>
        <taxon>Ilumatobacteraceae</taxon>
        <taxon>Ilumatobacter</taxon>
    </lineage>
</organism>
<keyword evidence="2 6" id="KW-0808">Transferase</keyword>
<dbReference type="RefSeq" id="WP_015442867.1">
    <property type="nucleotide sequence ID" value="NC_020520.1"/>
</dbReference>
<proteinExistence type="inferred from homology"/>
<dbReference type="InterPro" id="IPR036554">
    <property type="entry name" value="GHMP_kinase_C_sf"/>
</dbReference>
<reference evidence="8 9" key="1">
    <citation type="journal article" date="2013" name="Int. J. Syst. Evol. Microbiol.">
        <title>Ilumatobacter nonamiense sp. nov. and Ilumatobacter coccineum sp. nov., isolated from seashore sand.</title>
        <authorList>
            <person name="Matsumoto A."/>
            <person name="Kasai H."/>
            <person name="Matsuo Y."/>
            <person name="Shizuri Y."/>
            <person name="Ichikawa N."/>
            <person name="Fujita N."/>
            <person name="Omura S."/>
            <person name="Takahashi Y."/>
        </authorList>
    </citation>
    <scope>NUCLEOTIDE SEQUENCE [LARGE SCALE GENOMIC DNA]</scope>
    <source>
        <strain evidence="9">NBRC 103263 / KCTC 29153 / YM16-304</strain>
    </source>
</reference>
<dbReference type="UniPathway" id="UPA00056">
    <property type="reaction ID" value="UER00094"/>
</dbReference>
<dbReference type="HAMAP" id="MF_00061">
    <property type="entry name" value="IspE"/>
    <property type="match status" value="1"/>
</dbReference>
<gene>
    <name evidence="6 8" type="primary">ispE</name>
    <name evidence="8" type="ORF">YM304_33060</name>
</gene>
<keyword evidence="4 6" id="KW-0418">Kinase</keyword>
<feature type="active site" evidence="6">
    <location>
        <position position="124"/>
    </location>
</feature>
<dbReference type="SUPFAM" id="SSF55060">
    <property type="entry name" value="GHMP Kinase, C-terminal domain"/>
    <property type="match status" value="1"/>
</dbReference>
<evidence type="ECO:0000256" key="5">
    <source>
        <dbReference type="ARBA" id="ARBA00022840"/>
    </source>
</evidence>
<feature type="active site" evidence="6">
    <location>
        <position position="9"/>
    </location>
</feature>
<comment type="similarity">
    <text evidence="6">Belongs to the GHMP kinase family. IspE subfamily.</text>
</comment>
<comment type="function">
    <text evidence="6">Catalyzes the phosphorylation of the position 2 hydroxy group of 4-diphosphocytidyl-2C-methyl-D-erythritol.</text>
</comment>
<sequence length="250" mass="26258">MIELRAHAKLTLSLAMTGIRDDGFHLIDAEMVSLELHDVLTIDPARSGLAADGPFSDGVPLDDSNLVARALAMVARDAHVTISKHIPHGGGLGGGSTDAAAVLRWGGFGIDESSLVDASRLGADIPFCMVGGRARVAGIGEVVEPLPHVDREITLIIPPLAVRTPAAYRAWDDLGGPTGDGPNDLEAAALVVEPRLQWWRDEITARAGRPPTLAGSGATWFIEGRRDDALGDLVDEGARVVVTRTVASAF</sequence>
<dbReference type="EC" id="2.7.1.148" evidence="6"/>
<dbReference type="SUPFAM" id="SSF54211">
    <property type="entry name" value="Ribosomal protein S5 domain 2-like"/>
    <property type="match status" value="1"/>
</dbReference>
<evidence type="ECO:0000256" key="3">
    <source>
        <dbReference type="ARBA" id="ARBA00022741"/>
    </source>
</evidence>
<comment type="pathway">
    <text evidence="6">Isoprenoid biosynthesis; isopentenyl diphosphate biosynthesis via DXP pathway; isopentenyl diphosphate from 1-deoxy-D-xylulose 5-phosphate: step 3/6.</text>
</comment>
<dbReference type="GO" id="GO:0050515">
    <property type="term" value="F:4-(cytidine 5'-diphospho)-2-C-methyl-D-erythritol kinase activity"/>
    <property type="evidence" value="ECO:0007669"/>
    <property type="project" value="UniProtKB-UniRule"/>
</dbReference>
<feature type="domain" description="GHMP kinase N-terminal" evidence="7">
    <location>
        <begin position="65"/>
        <end position="132"/>
    </location>
</feature>
<dbReference type="Pfam" id="PF00288">
    <property type="entry name" value="GHMP_kinases_N"/>
    <property type="match status" value="1"/>
</dbReference>
<dbReference type="Gene3D" id="3.30.230.10">
    <property type="match status" value="1"/>
</dbReference>
<feature type="binding site" evidence="6">
    <location>
        <begin position="87"/>
        <end position="97"/>
    </location>
    <ligand>
        <name>ATP</name>
        <dbReference type="ChEBI" id="CHEBI:30616"/>
    </ligand>
</feature>
<dbReference type="Proteomes" id="UP000011863">
    <property type="component" value="Chromosome"/>
</dbReference>
<dbReference type="EMBL" id="AP012057">
    <property type="protein sequence ID" value="BAN03620.1"/>
    <property type="molecule type" value="Genomic_DNA"/>
</dbReference>
<dbReference type="InterPro" id="IPR014721">
    <property type="entry name" value="Ribsml_uS5_D2-typ_fold_subgr"/>
</dbReference>
<dbReference type="InterPro" id="IPR020568">
    <property type="entry name" value="Ribosomal_Su5_D2-typ_SF"/>
</dbReference>
<evidence type="ECO:0000256" key="2">
    <source>
        <dbReference type="ARBA" id="ARBA00022679"/>
    </source>
</evidence>
<dbReference type="AlphaFoldDB" id="A0A6C7EB61"/>